<dbReference type="Gene3D" id="3.30.2270.10">
    <property type="entry name" value="Folate-binding superfamily"/>
    <property type="match status" value="1"/>
</dbReference>
<proteinExistence type="predicted"/>
<dbReference type="Pfam" id="PF04267">
    <property type="entry name" value="SoxD"/>
    <property type="match status" value="1"/>
</dbReference>
<reference evidence="3" key="1">
    <citation type="journal article" date="2019" name="Microbiol. Resour. Announc.">
        <title>Complete Genome Sequence of Halomonas olivaria, a Moderately Halophilic Bacterium Isolated from Olive Processing Effluents, Obtained by Nanopore Sequencing.</title>
        <authorList>
            <person name="Nagata S."/>
            <person name="Ii K.M."/>
            <person name="Tsukimi T."/>
            <person name="Miura M.C."/>
            <person name="Galipon J."/>
            <person name="Arakawa K."/>
        </authorList>
    </citation>
    <scope>NUCLEOTIDE SEQUENCE [LARGE SCALE GENOMIC DNA]</scope>
    <source>
        <strain evidence="3">TYRC17</strain>
    </source>
</reference>
<sequence length="57" mass="6423">MWVHAVGCRKFFNVTRHTVSYEILETYKMGEQPSITAANQTQSREAAAVSHQEGVRA</sequence>
<gene>
    <name evidence="2" type="ORF">HORIV_66220</name>
</gene>
<dbReference type="EMBL" id="AP019416">
    <property type="protein sequence ID" value="BBI54201.1"/>
    <property type="molecule type" value="Genomic_DNA"/>
</dbReference>
<accession>A0ABM7GU13</accession>
<evidence type="ECO:0000313" key="2">
    <source>
        <dbReference type="EMBL" id="BBI54201.1"/>
    </source>
</evidence>
<organism evidence="2 3">
    <name type="scientific">Vreelandella olivaria</name>
    <dbReference type="NCBI Taxonomy" id="390919"/>
    <lineage>
        <taxon>Bacteria</taxon>
        <taxon>Pseudomonadati</taxon>
        <taxon>Pseudomonadota</taxon>
        <taxon>Gammaproteobacteria</taxon>
        <taxon>Oceanospirillales</taxon>
        <taxon>Halomonadaceae</taxon>
        <taxon>Vreelandella</taxon>
    </lineage>
</organism>
<dbReference type="InterPro" id="IPR006279">
    <property type="entry name" value="SoxD"/>
</dbReference>
<feature type="region of interest" description="Disordered" evidence="1">
    <location>
        <begin position="36"/>
        <end position="57"/>
    </location>
</feature>
<protein>
    <submittedName>
        <fullName evidence="2">Uncharacterized protein</fullName>
    </submittedName>
</protein>
<name>A0ABM7GU13_9GAMM</name>
<dbReference type="InterPro" id="IPR038561">
    <property type="entry name" value="SoxD_sf"/>
</dbReference>
<evidence type="ECO:0000256" key="1">
    <source>
        <dbReference type="SAM" id="MobiDB-lite"/>
    </source>
</evidence>
<evidence type="ECO:0000313" key="3">
    <source>
        <dbReference type="Proteomes" id="UP000289555"/>
    </source>
</evidence>
<dbReference type="Proteomes" id="UP000289555">
    <property type="component" value="Chromosome"/>
</dbReference>
<keyword evidence="3" id="KW-1185">Reference proteome</keyword>